<dbReference type="EMBL" id="BMFQ01000001">
    <property type="protein sequence ID" value="GGG38577.1"/>
    <property type="molecule type" value="Genomic_DNA"/>
</dbReference>
<dbReference type="Pfam" id="PF18942">
    <property type="entry name" value="DUF5689"/>
    <property type="match status" value="1"/>
</dbReference>
<name>A0A917GD09_9FLAO</name>
<dbReference type="AlphaFoldDB" id="A0A917GD09"/>
<comment type="caution">
    <text evidence="3">The sequence shown here is derived from an EMBL/GenBank/DDBJ whole genome shotgun (WGS) entry which is preliminary data.</text>
</comment>
<dbReference type="Proteomes" id="UP000625976">
    <property type="component" value="Unassembled WGS sequence"/>
</dbReference>
<sequence length="471" mass="51630">MKTNKFLKIVLGLMVTFATVSCVQDDDYTVPTSQGDEESAALANLIATGIEVDMEYVKELYNSSPGIPFEVEDNIYVIGYVSSSDKTGNFFKEFFMQDSPSNPMGGLKVVLDELDSYNQFNQGRQVYISLKGTFIGEERVGNGIYTIGGGTEFDQYGGTVTRLNVNQVGNNLLRSSVTEEIVPLNVTFSEITDQHVGVFVQVDGVEFAANLNGLRYFDPIQVYDTQRTMQTCTGFGYASFSLETSSFANFKAELLPTGNGSIKAVVNKTFDGSARVLALNNVSDVNMNSDRCTPLDFSDFEVIYEEDFQSAVDGTNLDLPGWTNFAEAGSRVWREEAFQGNGYAEFSTFGSGDVSNIGWLVTPGFDMDAQENEFINFTAAQHHLDSPDNTIEVFVSTDYDGSDVLGATWEPLVASFPTQANSWYEFVDSGLIDVSSYSGTLYVAFKVTGSGTNEQLDGAYQVDNFVMLASM</sequence>
<keyword evidence="4" id="KW-1185">Reference proteome</keyword>
<dbReference type="PROSITE" id="PS51257">
    <property type="entry name" value="PROKAR_LIPOPROTEIN"/>
    <property type="match status" value="1"/>
</dbReference>
<evidence type="ECO:0000256" key="1">
    <source>
        <dbReference type="SAM" id="SignalP"/>
    </source>
</evidence>
<proteinExistence type="predicted"/>
<evidence type="ECO:0000259" key="2">
    <source>
        <dbReference type="Pfam" id="PF18942"/>
    </source>
</evidence>
<reference evidence="3" key="2">
    <citation type="submission" date="2020-09" db="EMBL/GenBank/DDBJ databases">
        <authorList>
            <person name="Sun Q."/>
            <person name="Zhou Y."/>
        </authorList>
    </citation>
    <scope>NUCLEOTIDE SEQUENCE</scope>
    <source>
        <strain evidence="3">CGMCC 1.12751</strain>
    </source>
</reference>
<reference evidence="3" key="1">
    <citation type="journal article" date="2014" name="Int. J. Syst. Evol. Microbiol.">
        <title>Complete genome sequence of Corynebacterium casei LMG S-19264T (=DSM 44701T), isolated from a smear-ripened cheese.</title>
        <authorList>
            <consortium name="US DOE Joint Genome Institute (JGI-PGF)"/>
            <person name="Walter F."/>
            <person name="Albersmeier A."/>
            <person name="Kalinowski J."/>
            <person name="Ruckert C."/>
        </authorList>
    </citation>
    <scope>NUCLEOTIDE SEQUENCE</scope>
    <source>
        <strain evidence="3">CGMCC 1.12751</strain>
    </source>
</reference>
<dbReference type="Gene3D" id="2.60.120.200">
    <property type="match status" value="1"/>
</dbReference>
<accession>A0A917GD09</accession>
<keyword evidence="1" id="KW-0732">Signal</keyword>
<gene>
    <name evidence="3" type="ORF">GCM10010976_07900</name>
</gene>
<evidence type="ECO:0000313" key="4">
    <source>
        <dbReference type="Proteomes" id="UP000625976"/>
    </source>
</evidence>
<dbReference type="InterPro" id="IPR043744">
    <property type="entry name" value="DUF5689"/>
</dbReference>
<organism evidence="3 4">
    <name type="scientific">Bizionia arctica</name>
    <dbReference type="NCBI Taxonomy" id="1495645"/>
    <lineage>
        <taxon>Bacteria</taxon>
        <taxon>Pseudomonadati</taxon>
        <taxon>Bacteroidota</taxon>
        <taxon>Flavobacteriia</taxon>
        <taxon>Flavobacteriales</taxon>
        <taxon>Flavobacteriaceae</taxon>
        <taxon>Bizionia</taxon>
    </lineage>
</organism>
<feature type="chain" id="PRO_5037504578" description="DUF5689 domain-containing protein" evidence="1">
    <location>
        <begin position="24"/>
        <end position="471"/>
    </location>
</feature>
<feature type="domain" description="DUF5689" evidence="2">
    <location>
        <begin position="53"/>
        <end position="285"/>
    </location>
</feature>
<evidence type="ECO:0000313" key="3">
    <source>
        <dbReference type="EMBL" id="GGG38577.1"/>
    </source>
</evidence>
<dbReference type="RefSeq" id="WP_188462068.1">
    <property type="nucleotide sequence ID" value="NZ_BMFQ01000001.1"/>
</dbReference>
<protein>
    <recommendedName>
        <fullName evidence="2">DUF5689 domain-containing protein</fullName>
    </recommendedName>
</protein>
<feature type="signal peptide" evidence="1">
    <location>
        <begin position="1"/>
        <end position="23"/>
    </location>
</feature>